<dbReference type="Proteomes" id="UP000191285">
    <property type="component" value="Unassembled WGS sequence"/>
</dbReference>
<dbReference type="InterPro" id="IPR001202">
    <property type="entry name" value="WW_dom"/>
</dbReference>
<evidence type="ECO:0000313" key="4">
    <source>
        <dbReference type="Proteomes" id="UP000191285"/>
    </source>
</evidence>
<feature type="compositionally biased region" description="Low complexity" evidence="1">
    <location>
        <begin position="49"/>
        <end position="68"/>
    </location>
</feature>
<feature type="compositionally biased region" description="Polar residues" evidence="1">
    <location>
        <begin position="391"/>
        <end position="410"/>
    </location>
</feature>
<organism evidence="3 4">
    <name type="scientific">Penicillium steckii</name>
    <dbReference type="NCBI Taxonomy" id="303698"/>
    <lineage>
        <taxon>Eukaryota</taxon>
        <taxon>Fungi</taxon>
        <taxon>Dikarya</taxon>
        <taxon>Ascomycota</taxon>
        <taxon>Pezizomycotina</taxon>
        <taxon>Eurotiomycetes</taxon>
        <taxon>Eurotiomycetidae</taxon>
        <taxon>Eurotiales</taxon>
        <taxon>Aspergillaceae</taxon>
        <taxon>Penicillium</taxon>
    </lineage>
</organism>
<feature type="region of interest" description="Disordered" evidence="1">
    <location>
        <begin position="391"/>
        <end position="419"/>
    </location>
</feature>
<feature type="compositionally biased region" description="Polar residues" evidence="1">
    <location>
        <begin position="122"/>
        <end position="136"/>
    </location>
</feature>
<evidence type="ECO:0000259" key="2">
    <source>
        <dbReference type="PROSITE" id="PS50020"/>
    </source>
</evidence>
<feature type="compositionally biased region" description="Polar residues" evidence="1">
    <location>
        <begin position="150"/>
        <end position="175"/>
    </location>
</feature>
<dbReference type="EMBL" id="MLKD01000003">
    <property type="protein sequence ID" value="OQE28493.1"/>
    <property type="molecule type" value="Genomic_DNA"/>
</dbReference>
<evidence type="ECO:0000313" key="3">
    <source>
        <dbReference type="EMBL" id="OQE28493.1"/>
    </source>
</evidence>
<feature type="compositionally biased region" description="Low complexity" evidence="1">
    <location>
        <begin position="440"/>
        <end position="450"/>
    </location>
</feature>
<dbReference type="Gene3D" id="2.20.70.10">
    <property type="match status" value="1"/>
</dbReference>
<comment type="caution">
    <text evidence="3">The sequence shown here is derived from an EMBL/GenBank/DDBJ whole genome shotgun (WGS) entry which is preliminary data.</text>
</comment>
<accession>A0A1V6TSH1</accession>
<sequence>MAQEAPADMAGPSSPPPQLPDGWLPQWEGIQRKWYFVQRATGKSQWEIPTEPVVLTPSTTPTSIGTGPTHPPSRPSTNSPQVSGPGISLAGRFEPVGMNARAPSSLDGQLNGQPDRSIYGPSGTNNWYPSQTTQQIPHGFNQHVVPNESHYGSQPYQDHGSSSSQNHQMQGNFQPDSRHQPLAGGSVNMPWGGNTAATQIPGGYTLQQPRDTHLGFLPNPHHSQPVLNNDNPSMTQAYPANLGTICPPEPQWHPSQPLGSNAPPDPAFTGSSSTIPQQLYRSYPTPRTVGESPSEFISRSSRSSNPSQPGSDFTFSRENSQSIHGTLPIHPPHDMENISNGALQSMSRSHSQQFAALPPHTSQYPEATIQPAHRYQQYPTPSFNQYQATNMSRTHSSTNYSPSGYSASGTNPGGAGDYQNPLVKAGMHQYLPSPQHVGHLQGGHHLAGAGNSLQNGTPSGYQNQSGASNSIGLRSAASDPQFVSGPWSSTPPASGPT</sequence>
<dbReference type="PROSITE" id="PS50020">
    <property type="entry name" value="WW_DOMAIN_2"/>
    <property type="match status" value="1"/>
</dbReference>
<dbReference type="AlphaFoldDB" id="A0A1V6TSH1"/>
<gene>
    <name evidence="3" type="ORF">PENSTE_c003G00864</name>
</gene>
<feature type="compositionally biased region" description="Polar residues" evidence="1">
    <location>
        <begin position="221"/>
        <end position="238"/>
    </location>
</feature>
<evidence type="ECO:0000256" key="1">
    <source>
        <dbReference type="SAM" id="MobiDB-lite"/>
    </source>
</evidence>
<feature type="region of interest" description="Disordered" evidence="1">
    <location>
        <begin position="1"/>
        <end position="25"/>
    </location>
</feature>
<feature type="compositionally biased region" description="Polar residues" evidence="1">
    <location>
        <begin position="313"/>
        <end position="324"/>
    </location>
</feature>
<feature type="domain" description="WW" evidence="2">
    <location>
        <begin position="17"/>
        <end position="51"/>
    </location>
</feature>
<feature type="compositionally biased region" description="Polar residues" evidence="1">
    <location>
        <begin position="269"/>
        <end position="280"/>
    </location>
</feature>
<name>A0A1V6TSH1_9EURO</name>
<dbReference type="STRING" id="303698.A0A1V6TSH1"/>
<dbReference type="InterPro" id="IPR036020">
    <property type="entry name" value="WW_dom_sf"/>
</dbReference>
<protein>
    <recommendedName>
        <fullName evidence="2">WW domain-containing protein</fullName>
    </recommendedName>
</protein>
<feature type="region of interest" description="Disordered" evidence="1">
    <location>
        <begin position="46"/>
        <end position="339"/>
    </location>
</feature>
<feature type="compositionally biased region" description="Polar residues" evidence="1">
    <location>
        <begin position="486"/>
        <end position="497"/>
    </location>
</feature>
<dbReference type="OrthoDB" id="2367685at2759"/>
<feature type="compositionally biased region" description="Low complexity" evidence="1">
    <location>
        <begin position="292"/>
        <end position="311"/>
    </location>
</feature>
<feature type="compositionally biased region" description="Polar residues" evidence="1">
    <location>
        <begin position="451"/>
        <end position="472"/>
    </location>
</feature>
<dbReference type="PROSITE" id="PS01159">
    <property type="entry name" value="WW_DOMAIN_1"/>
    <property type="match status" value="1"/>
</dbReference>
<dbReference type="SUPFAM" id="SSF51045">
    <property type="entry name" value="WW domain"/>
    <property type="match status" value="1"/>
</dbReference>
<proteinExistence type="predicted"/>
<keyword evidence="4" id="KW-1185">Reference proteome</keyword>
<reference evidence="4" key="1">
    <citation type="journal article" date="2017" name="Nat. Microbiol.">
        <title>Global analysis of biosynthetic gene clusters reveals vast potential of secondary metabolite production in Penicillium species.</title>
        <authorList>
            <person name="Nielsen J.C."/>
            <person name="Grijseels S."/>
            <person name="Prigent S."/>
            <person name="Ji B."/>
            <person name="Dainat J."/>
            <person name="Nielsen K.F."/>
            <person name="Frisvad J.C."/>
            <person name="Workman M."/>
            <person name="Nielsen J."/>
        </authorList>
    </citation>
    <scope>NUCLEOTIDE SEQUENCE [LARGE SCALE GENOMIC DNA]</scope>
    <source>
        <strain evidence="4">IBT 24891</strain>
    </source>
</reference>
<feature type="region of interest" description="Disordered" evidence="1">
    <location>
        <begin position="440"/>
        <end position="497"/>
    </location>
</feature>